<dbReference type="SUPFAM" id="SSF57667">
    <property type="entry name" value="beta-beta-alpha zinc fingers"/>
    <property type="match status" value="1"/>
</dbReference>
<feature type="compositionally biased region" description="Polar residues" evidence="10">
    <location>
        <begin position="39"/>
        <end position="50"/>
    </location>
</feature>
<feature type="domain" description="C2H2-type" evidence="11">
    <location>
        <begin position="176"/>
        <end position="207"/>
    </location>
</feature>
<keyword evidence="5" id="KW-0862">Zinc</keyword>
<keyword evidence="4 9" id="KW-0863">Zinc-finger</keyword>
<evidence type="ECO:0000313" key="13">
    <source>
        <dbReference type="WBParaSite" id="PSU_v2.g14528.t1"/>
    </source>
</evidence>
<dbReference type="GO" id="GO:0005634">
    <property type="term" value="C:nucleus"/>
    <property type="evidence" value="ECO:0007669"/>
    <property type="project" value="UniProtKB-SubCell"/>
</dbReference>
<accession>A0A914YAJ4</accession>
<dbReference type="InterPro" id="IPR036236">
    <property type="entry name" value="Znf_C2H2_sf"/>
</dbReference>
<evidence type="ECO:0000256" key="5">
    <source>
        <dbReference type="ARBA" id="ARBA00022833"/>
    </source>
</evidence>
<dbReference type="GO" id="GO:2000026">
    <property type="term" value="P:regulation of multicellular organismal development"/>
    <property type="evidence" value="ECO:0007669"/>
    <property type="project" value="UniProtKB-ARBA"/>
</dbReference>
<dbReference type="GO" id="GO:0022603">
    <property type="term" value="P:regulation of anatomical structure morphogenesis"/>
    <property type="evidence" value="ECO:0007669"/>
    <property type="project" value="UniProtKB-ARBA"/>
</dbReference>
<evidence type="ECO:0000256" key="4">
    <source>
        <dbReference type="ARBA" id="ARBA00022771"/>
    </source>
</evidence>
<comment type="subcellular location">
    <subcellularLocation>
        <location evidence="1">Nucleus</location>
    </subcellularLocation>
</comment>
<dbReference type="GO" id="GO:0008270">
    <property type="term" value="F:zinc ion binding"/>
    <property type="evidence" value="ECO:0007669"/>
    <property type="project" value="UniProtKB-KW"/>
</dbReference>
<organism evidence="12 13">
    <name type="scientific">Panagrolaimus superbus</name>
    <dbReference type="NCBI Taxonomy" id="310955"/>
    <lineage>
        <taxon>Eukaryota</taxon>
        <taxon>Metazoa</taxon>
        <taxon>Ecdysozoa</taxon>
        <taxon>Nematoda</taxon>
        <taxon>Chromadorea</taxon>
        <taxon>Rhabditida</taxon>
        <taxon>Tylenchina</taxon>
        <taxon>Panagrolaimomorpha</taxon>
        <taxon>Panagrolaimoidea</taxon>
        <taxon>Panagrolaimidae</taxon>
        <taxon>Panagrolaimus</taxon>
    </lineage>
</organism>
<protein>
    <submittedName>
        <fullName evidence="13">C2H2-type domain-containing protein</fullName>
    </submittedName>
</protein>
<dbReference type="InterPro" id="IPR051574">
    <property type="entry name" value="ZnF_E-box_Homeobox"/>
</dbReference>
<keyword evidence="12" id="KW-1185">Reference proteome</keyword>
<feature type="region of interest" description="Disordered" evidence="10">
    <location>
        <begin position="1"/>
        <end position="58"/>
    </location>
</feature>
<feature type="compositionally biased region" description="Acidic residues" evidence="10">
    <location>
        <begin position="24"/>
        <end position="33"/>
    </location>
</feature>
<keyword evidence="3" id="KW-0677">Repeat</keyword>
<evidence type="ECO:0000256" key="3">
    <source>
        <dbReference type="ARBA" id="ARBA00022737"/>
    </source>
</evidence>
<dbReference type="PANTHER" id="PTHR24391">
    <property type="entry name" value="HISTONE H4 TRANSCRIPTION FACTOR-RELATED"/>
    <property type="match status" value="1"/>
</dbReference>
<dbReference type="WBParaSite" id="PSU_v2.g14528.t1">
    <property type="protein sequence ID" value="PSU_v2.g14528.t1"/>
    <property type="gene ID" value="PSU_v2.g14528"/>
</dbReference>
<dbReference type="Proteomes" id="UP000887577">
    <property type="component" value="Unplaced"/>
</dbReference>
<evidence type="ECO:0000256" key="7">
    <source>
        <dbReference type="ARBA" id="ARBA00023155"/>
    </source>
</evidence>
<evidence type="ECO:0000313" key="12">
    <source>
        <dbReference type="Proteomes" id="UP000887577"/>
    </source>
</evidence>
<feature type="region of interest" description="Disordered" evidence="10">
    <location>
        <begin position="87"/>
        <end position="119"/>
    </location>
</feature>
<evidence type="ECO:0000256" key="2">
    <source>
        <dbReference type="ARBA" id="ARBA00022723"/>
    </source>
</evidence>
<keyword evidence="8" id="KW-0539">Nucleus</keyword>
<keyword evidence="7" id="KW-0371">Homeobox</keyword>
<dbReference type="SMART" id="SM00355">
    <property type="entry name" value="ZnF_C2H2"/>
    <property type="match status" value="2"/>
</dbReference>
<dbReference type="PANTHER" id="PTHR24391:SF27">
    <property type="entry name" value="ZINC FINGER PROTEIN 1"/>
    <property type="match status" value="1"/>
</dbReference>
<keyword evidence="2" id="KW-0479">Metal-binding</keyword>
<evidence type="ECO:0000256" key="8">
    <source>
        <dbReference type="ARBA" id="ARBA00023242"/>
    </source>
</evidence>
<name>A0A914YAJ4_9BILA</name>
<feature type="domain" description="C2H2-type" evidence="11">
    <location>
        <begin position="208"/>
        <end position="236"/>
    </location>
</feature>
<dbReference type="GO" id="GO:0000122">
    <property type="term" value="P:negative regulation of transcription by RNA polymerase II"/>
    <property type="evidence" value="ECO:0007669"/>
    <property type="project" value="UniProtKB-ARBA"/>
</dbReference>
<dbReference type="GO" id="GO:0000978">
    <property type="term" value="F:RNA polymerase II cis-regulatory region sequence-specific DNA binding"/>
    <property type="evidence" value="ECO:0007669"/>
    <property type="project" value="TreeGrafter"/>
</dbReference>
<evidence type="ECO:0000256" key="10">
    <source>
        <dbReference type="SAM" id="MobiDB-lite"/>
    </source>
</evidence>
<dbReference type="PROSITE" id="PS50157">
    <property type="entry name" value="ZINC_FINGER_C2H2_2"/>
    <property type="match status" value="2"/>
</dbReference>
<dbReference type="FunFam" id="3.30.160.60:FF:000013">
    <property type="entry name" value="Putative zinc finger E-box-binding homeobox 2"/>
    <property type="match status" value="1"/>
</dbReference>
<dbReference type="InterPro" id="IPR013087">
    <property type="entry name" value="Znf_C2H2_type"/>
</dbReference>
<evidence type="ECO:0000256" key="1">
    <source>
        <dbReference type="ARBA" id="ARBA00004123"/>
    </source>
</evidence>
<sequence>MSHLQKEKHNTSESSRDVSPINEKEEEVEEEALDLSVRPASNSSGHGSIQESEKDDETEAFWETSKFIGFFQRECANLKEVLQRKSENANSETLSQMSPLDTATDSAHSDAGQSEASGSIWPVTPNIYSMLGVKSIAELQRALENNELENPASESSTSKKVRQNWRAHKLDEDGVYACDQCEKTFGKQSSLARHKYEHSELHTGDKPFQCNKCLKRFSHSGSYSQHLNHRYAYCKPPH</sequence>
<dbReference type="FunFam" id="3.30.160.60:FF:000744">
    <property type="entry name" value="zinc finger E-box-binding homeobox 1"/>
    <property type="match status" value="1"/>
</dbReference>
<dbReference type="PROSITE" id="PS00028">
    <property type="entry name" value="ZINC_FINGER_C2H2_1"/>
    <property type="match status" value="1"/>
</dbReference>
<feature type="compositionally biased region" description="Basic and acidic residues" evidence="10">
    <location>
        <begin position="1"/>
        <end position="16"/>
    </location>
</feature>
<dbReference type="AlphaFoldDB" id="A0A914YAJ4"/>
<dbReference type="Gene3D" id="3.30.160.60">
    <property type="entry name" value="Classic Zinc Finger"/>
    <property type="match status" value="2"/>
</dbReference>
<feature type="compositionally biased region" description="Polar residues" evidence="10">
    <location>
        <begin position="88"/>
        <end position="117"/>
    </location>
</feature>
<evidence type="ECO:0000259" key="11">
    <source>
        <dbReference type="PROSITE" id="PS50157"/>
    </source>
</evidence>
<evidence type="ECO:0000256" key="6">
    <source>
        <dbReference type="ARBA" id="ARBA00023125"/>
    </source>
</evidence>
<proteinExistence type="predicted"/>
<dbReference type="Pfam" id="PF00096">
    <property type="entry name" value="zf-C2H2"/>
    <property type="match status" value="1"/>
</dbReference>
<dbReference type="GO" id="GO:0000981">
    <property type="term" value="F:DNA-binding transcription factor activity, RNA polymerase II-specific"/>
    <property type="evidence" value="ECO:0007669"/>
    <property type="project" value="TreeGrafter"/>
</dbReference>
<reference evidence="13" key="1">
    <citation type="submission" date="2022-11" db="UniProtKB">
        <authorList>
            <consortium name="WormBaseParasite"/>
        </authorList>
    </citation>
    <scope>IDENTIFICATION</scope>
</reference>
<keyword evidence="6" id="KW-0238">DNA-binding</keyword>
<evidence type="ECO:0000256" key="9">
    <source>
        <dbReference type="PROSITE-ProRule" id="PRU00042"/>
    </source>
</evidence>